<keyword evidence="4" id="KW-0067">ATP-binding</keyword>
<dbReference type="Gene3D" id="3.30.200.20">
    <property type="entry name" value="Phosphorylase Kinase, domain 1"/>
    <property type="match status" value="1"/>
</dbReference>
<name>A0ABQ7FMY4_9ACTN</name>
<dbReference type="RefSeq" id="WP_156205191.1">
    <property type="nucleotide sequence ID" value="NZ_WHPN01000097.1"/>
</dbReference>
<evidence type="ECO:0000256" key="2">
    <source>
        <dbReference type="ARBA" id="ARBA00022741"/>
    </source>
</evidence>
<evidence type="ECO:0000256" key="1">
    <source>
        <dbReference type="ARBA" id="ARBA00022679"/>
    </source>
</evidence>
<dbReference type="PANTHER" id="PTHR43289">
    <property type="entry name" value="MITOGEN-ACTIVATED PROTEIN KINASE KINASE KINASE 20-RELATED"/>
    <property type="match status" value="1"/>
</dbReference>
<dbReference type="SUPFAM" id="SSF56112">
    <property type="entry name" value="Protein kinase-like (PK-like)"/>
    <property type="match status" value="1"/>
</dbReference>
<dbReference type="Gene3D" id="1.10.510.10">
    <property type="entry name" value="Transferase(Phosphotransferase) domain 1"/>
    <property type="match status" value="1"/>
</dbReference>
<dbReference type="CDD" id="cd14014">
    <property type="entry name" value="STKc_PknB_like"/>
    <property type="match status" value="1"/>
</dbReference>
<keyword evidence="8" id="KW-1185">Reference proteome</keyword>
<dbReference type="InterPro" id="IPR011009">
    <property type="entry name" value="Kinase-like_dom_sf"/>
</dbReference>
<dbReference type="GO" id="GO:0004674">
    <property type="term" value="F:protein serine/threonine kinase activity"/>
    <property type="evidence" value="ECO:0007669"/>
    <property type="project" value="UniProtKB-KW"/>
</dbReference>
<gene>
    <name evidence="7" type="ORF">GCU69_04660</name>
</gene>
<organism evidence="7 8">
    <name type="scientific">Streptomyces lycii</name>
    <dbReference type="NCBI Taxonomy" id="2654337"/>
    <lineage>
        <taxon>Bacteria</taxon>
        <taxon>Bacillati</taxon>
        <taxon>Actinomycetota</taxon>
        <taxon>Actinomycetes</taxon>
        <taxon>Kitasatosporales</taxon>
        <taxon>Streptomycetaceae</taxon>
        <taxon>Streptomyces</taxon>
    </lineage>
</organism>
<evidence type="ECO:0000256" key="4">
    <source>
        <dbReference type="ARBA" id="ARBA00022840"/>
    </source>
</evidence>
<keyword evidence="3 7" id="KW-0418">Kinase</keyword>
<evidence type="ECO:0000256" key="3">
    <source>
        <dbReference type="ARBA" id="ARBA00022777"/>
    </source>
</evidence>
<keyword evidence="1" id="KW-0808">Transferase</keyword>
<keyword evidence="2" id="KW-0547">Nucleotide-binding</keyword>
<proteinExistence type="predicted"/>
<feature type="non-terminal residue" evidence="7">
    <location>
        <position position="384"/>
    </location>
</feature>
<evidence type="ECO:0000259" key="6">
    <source>
        <dbReference type="PROSITE" id="PS50011"/>
    </source>
</evidence>
<accession>A0ABQ7FMY4</accession>
<dbReference type="Pfam" id="PF00069">
    <property type="entry name" value="Pkinase"/>
    <property type="match status" value="1"/>
</dbReference>
<comment type="caution">
    <text evidence="7">The sequence shown here is derived from an EMBL/GenBank/DDBJ whole genome shotgun (WGS) entry which is preliminary data.</text>
</comment>
<dbReference type="EMBL" id="WHPN01000097">
    <property type="protein sequence ID" value="KAF4410281.1"/>
    <property type="molecule type" value="Genomic_DNA"/>
</dbReference>
<evidence type="ECO:0000313" key="8">
    <source>
        <dbReference type="Proteomes" id="UP000621266"/>
    </source>
</evidence>
<dbReference type="PROSITE" id="PS00108">
    <property type="entry name" value="PROTEIN_KINASE_ST"/>
    <property type="match status" value="1"/>
</dbReference>
<reference evidence="7 8" key="1">
    <citation type="submission" date="2019-10" db="EMBL/GenBank/DDBJ databases">
        <title>Streptomyces tenebrisbrunneis sp.nov., an endogenous actinomycete isolated from of Lycium ruthenicum.</title>
        <authorList>
            <person name="Ma L."/>
        </authorList>
    </citation>
    <scope>NUCLEOTIDE SEQUENCE [LARGE SCALE GENOMIC DNA]</scope>
    <source>
        <strain evidence="7 8">TRM 66187</strain>
    </source>
</reference>
<dbReference type="SMART" id="SM00220">
    <property type="entry name" value="S_TKc"/>
    <property type="match status" value="1"/>
</dbReference>
<evidence type="ECO:0000256" key="5">
    <source>
        <dbReference type="SAM" id="MobiDB-lite"/>
    </source>
</evidence>
<sequence>MQELRDEDPRRVGAYRLLGRIGAGRMGPVFLARSDRGRMVAVKLVRQDLAADPEFRERFRQEVRAARRVGGRWTAPVLDAGTEAPLPWVATGYVAGPSLQELIAEHGPLPEPSVRTLAAGLAAALTDIHAAGLVHRDLKPSNVLVTIDGPRVIDFGIARALGTVTDGGPARTGALVGAPGFTAPEQVRGERVTPACDVFCLGAVLAYAATGRPPFGTADSGVHALIHRIAHEEPDLSGPAGLSGPLRELIGDCLRKDPALRPDPAQVAERVGAGLGDGRGREPWLPGGVVAQLGRRAVQLLDRENPDGPTVTHRGGAARGGPAREASGTGVPAQPQGGPARENPGPGDPAQPRGGPAMRAARAEGGAATGDVAGSGDAGSGIAG</sequence>
<dbReference type="Proteomes" id="UP000621266">
    <property type="component" value="Unassembled WGS sequence"/>
</dbReference>
<dbReference type="InterPro" id="IPR008271">
    <property type="entry name" value="Ser/Thr_kinase_AS"/>
</dbReference>
<dbReference type="InterPro" id="IPR000719">
    <property type="entry name" value="Prot_kinase_dom"/>
</dbReference>
<dbReference type="PANTHER" id="PTHR43289:SF34">
    <property type="entry name" value="SERINE_THREONINE-PROTEIN KINASE YBDM-RELATED"/>
    <property type="match status" value="1"/>
</dbReference>
<keyword evidence="7" id="KW-0723">Serine/threonine-protein kinase</keyword>
<feature type="compositionally biased region" description="Low complexity" evidence="5">
    <location>
        <begin position="350"/>
        <end position="375"/>
    </location>
</feature>
<feature type="region of interest" description="Disordered" evidence="5">
    <location>
        <begin position="302"/>
        <end position="384"/>
    </location>
</feature>
<protein>
    <submittedName>
        <fullName evidence="7">Serine/threonine protein kinase</fullName>
    </submittedName>
</protein>
<evidence type="ECO:0000313" key="7">
    <source>
        <dbReference type="EMBL" id="KAF4410281.1"/>
    </source>
</evidence>
<feature type="domain" description="Protein kinase" evidence="6">
    <location>
        <begin position="15"/>
        <end position="285"/>
    </location>
</feature>
<dbReference type="PROSITE" id="PS50011">
    <property type="entry name" value="PROTEIN_KINASE_DOM"/>
    <property type="match status" value="1"/>
</dbReference>